<accession>A0A093STK6</accession>
<dbReference type="Proteomes" id="UP000053258">
    <property type="component" value="Unassembled WGS sequence"/>
</dbReference>
<dbReference type="EMBL" id="KL672509">
    <property type="protein sequence ID" value="KFW85889.1"/>
    <property type="molecule type" value="Genomic_DNA"/>
</dbReference>
<gene>
    <name evidence="2" type="ORF">N305_00393</name>
</gene>
<reference evidence="2 3" key="1">
    <citation type="submission" date="2014-06" db="EMBL/GenBank/DDBJ databases">
        <title>Genome evolution of avian class.</title>
        <authorList>
            <person name="Zhang G."/>
            <person name="Li C."/>
        </authorList>
    </citation>
    <scope>NUCLEOTIDE SEQUENCE [LARGE SCALE GENOMIC DNA]</scope>
    <source>
        <strain evidence="2">BGI_N305</strain>
    </source>
</reference>
<evidence type="ECO:0000313" key="3">
    <source>
        <dbReference type="Proteomes" id="UP000053258"/>
    </source>
</evidence>
<dbReference type="InterPro" id="IPR036179">
    <property type="entry name" value="Ig-like_dom_sf"/>
</dbReference>
<feature type="non-terminal residue" evidence="2">
    <location>
        <position position="1"/>
    </location>
</feature>
<sequence length="76" mass="8343">ILLFSLAVAAGRAGVQQEPLAQTPEGTEITINCSHPKIERTELIYWYRQLPGRGPELFVSIHQGSKELPDKAGQVS</sequence>
<feature type="signal peptide" evidence="1">
    <location>
        <begin position="1"/>
        <end position="17"/>
    </location>
</feature>
<dbReference type="AlphaFoldDB" id="A0A093STK6"/>
<evidence type="ECO:0000313" key="2">
    <source>
        <dbReference type="EMBL" id="KFW85889.1"/>
    </source>
</evidence>
<name>A0A093STK6_9PASS</name>
<feature type="non-terminal residue" evidence="2">
    <location>
        <position position="76"/>
    </location>
</feature>
<feature type="chain" id="PRO_5001891069" description="TVA4 protein" evidence="1">
    <location>
        <begin position="18"/>
        <end position="76"/>
    </location>
</feature>
<dbReference type="Gene3D" id="2.60.40.10">
    <property type="entry name" value="Immunoglobulins"/>
    <property type="match status" value="1"/>
</dbReference>
<keyword evidence="1" id="KW-0732">Signal</keyword>
<dbReference type="InterPro" id="IPR013783">
    <property type="entry name" value="Ig-like_fold"/>
</dbReference>
<organism evidence="2 3">
    <name type="scientific">Manacus vitellinus</name>
    <name type="common">golden-collared manakin</name>
    <dbReference type="NCBI Taxonomy" id="328815"/>
    <lineage>
        <taxon>Eukaryota</taxon>
        <taxon>Metazoa</taxon>
        <taxon>Chordata</taxon>
        <taxon>Craniata</taxon>
        <taxon>Vertebrata</taxon>
        <taxon>Euteleostomi</taxon>
        <taxon>Archelosauria</taxon>
        <taxon>Archosauria</taxon>
        <taxon>Dinosauria</taxon>
        <taxon>Saurischia</taxon>
        <taxon>Theropoda</taxon>
        <taxon>Coelurosauria</taxon>
        <taxon>Aves</taxon>
        <taxon>Neognathae</taxon>
        <taxon>Neoaves</taxon>
        <taxon>Telluraves</taxon>
        <taxon>Australaves</taxon>
        <taxon>Passeriformes</taxon>
        <taxon>Pipridae</taxon>
        <taxon>Manacus</taxon>
    </lineage>
</organism>
<proteinExistence type="predicted"/>
<keyword evidence="3" id="KW-1185">Reference proteome</keyword>
<evidence type="ECO:0008006" key="4">
    <source>
        <dbReference type="Google" id="ProtNLM"/>
    </source>
</evidence>
<protein>
    <recommendedName>
        <fullName evidence="4">TVA4 protein</fullName>
    </recommendedName>
</protein>
<dbReference type="SUPFAM" id="SSF48726">
    <property type="entry name" value="Immunoglobulin"/>
    <property type="match status" value="1"/>
</dbReference>
<dbReference type="OrthoDB" id="9631130at2759"/>
<evidence type="ECO:0000256" key="1">
    <source>
        <dbReference type="SAM" id="SignalP"/>
    </source>
</evidence>
<dbReference type="STRING" id="328815.ENSMVIP00005009451"/>